<dbReference type="PANTHER" id="PTHR24198">
    <property type="entry name" value="ANKYRIN REPEAT AND PROTEIN KINASE DOMAIN-CONTAINING PROTEIN"/>
    <property type="match status" value="1"/>
</dbReference>
<reference evidence="4" key="1">
    <citation type="submission" date="2022-11" db="EMBL/GenBank/DDBJ databases">
        <title>Genome Resource of Sclerotinia nivalis Strain SnTB1, a Plant Pathogen Isolated from American Ginseng.</title>
        <authorList>
            <person name="Fan S."/>
        </authorList>
    </citation>
    <scope>NUCLEOTIDE SEQUENCE</scope>
    <source>
        <strain evidence="4">SnTB1</strain>
    </source>
</reference>
<gene>
    <name evidence="4" type="ORF">OCU04_012469</name>
</gene>
<evidence type="ECO:0000313" key="5">
    <source>
        <dbReference type="Proteomes" id="UP001152300"/>
    </source>
</evidence>
<dbReference type="Pfam" id="PF25329">
    <property type="entry name" value="C2_GDE1"/>
    <property type="match status" value="1"/>
</dbReference>
<dbReference type="Proteomes" id="UP001152300">
    <property type="component" value="Unassembled WGS sequence"/>
</dbReference>
<organism evidence="4 5">
    <name type="scientific">Sclerotinia nivalis</name>
    <dbReference type="NCBI Taxonomy" id="352851"/>
    <lineage>
        <taxon>Eukaryota</taxon>
        <taxon>Fungi</taxon>
        <taxon>Dikarya</taxon>
        <taxon>Ascomycota</taxon>
        <taxon>Pezizomycotina</taxon>
        <taxon>Leotiomycetes</taxon>
        <taxon>Helotiales</taxon>
        <taxon>Sclerotiniaceae</taxon>
        <taxon>Sclerotinia</taxon>
    </lineage>
</organism>
<dbReference type="EMBL" id="JAPEIS010000016">
    <property type="protein sequence ID" value="KAJ8058275.1"/>
    <property type="molecule type" value="Genomic_DNA"/>
</dbReference>
<keyword evidence="1" id="KW-0677">Repeat</keyword>
<dbReference type="Pfam" id="PF12796">
    <property type="entry name" value="Ank_2"/>
    <property type="match status" value="1"/>
</dbReference>
<comment type="caution">
    <text evidence="4">The sequence shown here is derived from an EMBL/GenBank/DDBJ whole genome shotgun (WGS) entry which is preliminary data.</text>
</comment>
<keyword evidence="2" id="KW-0040">ANK repeat</keyword>
<dbReference type="PRINTS" id="PR01415">
    <property type="entry name" value="ANKYRIN"/>
</dbReference>
<dbReference type="InterPro" id="IPR057506">
    <property type="entry name" value="C2_GPCPD1"/>
</dbReference>
<dbReference type="InterPro" id="IPR002110">
    <property type="entry name" value="Ankyrin_rpt"/>
</dbReference>
<evidence type="ECO:0000259" key="3">
    <source>
        <dbReference type="Pfam" id="PF25329"/>
    </source>
</evidence>
<dbReference type="PANTHER" id="PTHR24198:SF165">
    <property type="entry name" value="ANKYRIN REPEAT-CONTAINING PROTEIN-RELATED"/>
    <property type="match status" value="1"/>
</dbReference>
<dbReference type="Gene3D" id="1.25.40.20">
    <property type="entry name" value="Ankyrin repeat-containing domain"/>
    <property type="match status" value="1"/>
</dbReference>
<dbReference type="SUPFAM" id="SSF48403">
    <property type="entry name" value="Ankyrin repeat"/>
    <property type="match status" value="1"/>
</dbReference>
<keyword evidence="5" id="KW-1185">Reference proteome</keyword>
<accession>A0A9X0DDA0</accession>
<dbReference type="AlphaFoldDB" id="A0A9X0DDA0"/>
<dbReference type="OrthoDB" id="197419at2759"/>
<protein>
    <recommendedName>
        <fullName evidence="3">GPCPD1-like C2 domain-containing protein</fullName>
    </recommendedName>
</protein>
<evidence type="ECO:0000313" key="4">
    <source>
        <dbReference type="EMBL" id="KAJ8058275.1"/>
    </source>
</evidence>
<dbReference type="SMART" id="SM00248">
    <property type="entry name" value="ANK"/>
    <property type="match status" value="5"/>
</dbReference>
<evidence type="ECO:0000256" key="1">
    <source>
        <dbReference type="ARBA" id="ARBA00022737"/>
    </source>
</evidence>
<evidence type="ECO:0000256" key="2">
    <source>
        <dbReference type="ARBA" id="ARBA00023043"/>
    </source>
</evidence>
<name>A0A9X0DDA0_9HELO</name>
<sequence>MRLWYQLDTKKIRAAVFSTDLNSHSPLYLSIVKGHLEVTKVLLHICGNDHNDNSTAFSSCLKTAFNEPLLFAVRSNLTEALILLLDLDININCHDAVGQTPLYLAALYGNKIIIDIVLSHAPLLNKPEVVKHWTPLIVASIYGFRPITEILIKHGANIAHKGILGWTAIDYACYHGNTSLAQILSKATGDLSEVQATEIQHRLKTRSNERSLVRKRSRRHLITDENHIVVNLGSLDTSASTPAVCLSPHLFTNPFLMHPESMFSLKISLVGKASPSYTISLPLLEDAIEITWTFSTIDRANMKLSFEVFQSNPDIPEGQELIGRGISLLDSSEQARKAKRESISRACTIPIHSLLYTPHASS</sequence>
<feature type="domain" description="GPCPD1-like C2" evidence="3">
    <location>
        <begin position="223"/>
        <end position="353"/>
    </location>
</feature>
<dbReference type="InterPro" id="IPR036770">
    <property type="entry name" value="Ankyrin_rpt-contain_sf"/>
</dbReference>
<proteinExistence type="predicted"/>